<feature type="transmembrane region" description="Helical" evidence="2">
    <location>
        <begin position="163"/>
        <end position="187"/>
    </location>
</feature>
<evidence type="ECO:0000313" key="4">
    <source>
        <dbReference type="EMBL" id="RBP35216.1"/>
    </source>
</evidence>
<feature type="transmembrane region" description="Helical" evidence="2">
    <location>
        <begin position="132"/>
        <end position="151"/>
    </location>
</feature>
<feature type="transmembrane region" description="Helical" evidence="2">
    <location>
        <begin position="90"/>
        <end position="112"/>
    </location>
</feature>
<evidence type="ECO:0000313" key="5">
    <source>
        <dbReference type="Proteomes" id="UP000253426"/>
    </source>
</evidence>
<feature type="transmembrane region" description="Helical" evidence="2">
    <location>
        <begin position="193"/>
        <end position="219"/>
    </location>
</feature>
<feature type="transmembrane region" description="Helical" evidence="2">
    <location>
        <begin position="29"/>
        <end position="48"/>
    </location>
</feature>
<feature type="transmembrane region" description="Helical" evidence="2">
    <location>
        <begin position="60"/>
        <end position="83"/>
    </location>
</feature>
<dbReference type="Pfam" id="PF20973">
    <property type="entry name" value="VUPS"/>
    <property type="match status" value="1"/>
</dbReference>
<keyword evidence="2" id="KW-0472">Membrane</keyword>
<dbReference type="InterPro" id="IPR048533">
    <property type="entry name" value="VUPS"/>
</dbReference>
<keyword evidence="5" id="KW-1185">Reference proteome</keyword>
<keyword evidence="1" id="KW-0175">Coiled coil</keyword>
<proteinExistence type="predicted"/>
<feature type="domain" description="Vitamin uptake-like sensor" evidence="3">
    <location>
        <begin position="17"/>
        <end position="219"/>
    </location>
</feature>
<comment type="caution">
    <text evidence="4">The sequence shown here is derived from an EMBL/GenBank/DDBJ whole genome shotgun (WGS) entry which is preliminary data.</text>
</comment>
<sequence>MRSELLILIAEAITVYFVVLWAHSLRGRLGLAHFYALIGGLTAVMVWVTDAGVRVNVPGISFMVGSTVFYTALLLGVFVVYVFDGPRATRIAISTIIGLGIMVPLVTAVLHLQIQISDTTRAAYFPPQSLRIYTASIVAAFADLIFLAMAWEFLGKPRLNMPLWLRSFLTLLGVMWLDVVLFATGAFAGTPGYFSIMTGTFVSRLVISICVFPFLYWYITWQNRVHGMEIENRPVLAILKEVTEVRLELSLAQQEIERRKKVEREKEELIGSLQAALNEVKRLRGILPTCAYCKNIRDEQGNWHQLEYYIQNHSEAKFSHGICPECAKTHFPDAKVNATRERP</sequence>
<evidence type="ECO:0000259" key="3">
    <source>
        <dbReference type="Pfam" id="PF20973"/>
    </source>
</evidence>
<protein>
    <submittedName>
        <fullName evidence="4">Uncharacterized PurR-regulated membrane protein YhhQ (DUF165 family)</fullName>
    </submittedName>
</protein>
<feature type="coiled-coil region" evidence="1">
    <location>
        <begin position="252"/>
        <end position="279"/>
    </location>
</feature>
<feature type="transmembrane region" description="Helical" evidence="2">
    <location>
        <begin position="6"/>
        <end position="22"/>
    </location>
</feature>
<organism evidence="4 5">
    <name type="scientific">Roseimicrobium gellanilyticum</name>
    <dbReference type="NCBI Taxonomy" id="748857"/>
    <lineage>
        <taxon>Bacteria</taxon>
        <taxon>Pseudomonadati</taxon>
        <taxon>Verrucomicrobiota</taxon>
        <taxon>Verrucomicrobiia</taxon>
        <taxon>Verrucomicrobiales</taxon>
        <taxon>Verrucomicrobiaceae</taxon>
        <taxon>Roseimicrobium</taxon>
    </lineage>
</organism>
<name>A0A366H0J7_9BACT</name>
<dbReference type="RefSeq" id="WP_113962424.1">
    <property type="nucleotide sequence ID" value="NZ_QNRR01000024.1"/>
</dbReference>
<dbReference type="EMBL" id="QNRR01000024">
    <property type="protein sequence ID" value="RBP35216.1"/>
    <property type="molecule type" value="Genomic_DNA"/>
</dbReference>
<dbReference type="AlphaFoldDB" id="A0A366H0J7"/>
<dbReference type="Proteomes" id="UP000253426">
    <property type="component" value="Unassembled WGS sequence"/>
</dbReference>
<gene>
    <name evidence="4" type="ORF">DES53_12416</name>
</gene>
<accession>A0A366H0J7</accession>
<dbReference type="OrthoDB" id="5503776at2"/>
<reference evidence="4 5" key="1">
    <citation type="submission" date="2018-06" db="EMBL/GenBank/DDBJ databases">
        <title>Genomic Encyclopedia of Type Strains, Phase IV (KMG-IV): sequencing the most valuable type-strain genomes for metagenomic binning, comparative biology and taxonomic classification.</title>
        <authorList>
            <person name="Goeker M."/>
        </authorList>
    </citation>
    <scope>NUCLEOTIDE SEQUENCE [LARGE SCALE GENOMIC DNA]</scope>
    <source>
        <strain evidence="4 5">DSM 25532</strain>
    </source>
</reference>
<keyword evidence="2" id="KW-0812">Transmembrane</keyword>
<evidence type="ECO:0000256" key="1">
    <source>
        <dbReference type="SAM" id="Coils"/>
    </source>
</evidence>
<keyword evidence="2" id="KW-1133">Transmembrane helix</keyword>
<evidence type="ECO:0000256" key="2">
    <source>
        <dbReference type="SAM" id="Phobius"/>
    </source>
</evidence>